<dbReference type="InterPro" id="IPR013429">
    <property type="entry name" value="Regulatory_FmdB_Zinc_ribbon"/>
</dbReference>
<evidence type="ECO:0000259" key="2">
    <source>
        <dbReference type="SMART" id="SM00834"/>
    </source>
</evidence>
<dbReference type="EMBL" id="MT142733">
    <property type="protein sequence ID" value="QJA87796.1"/>
    <property type="molecule type" value="Genomic_DNA"/>
</dbReference>
<dbReference type="SMART" id="SM00834">
    <property type="entry name" value="CxxC_CXXC_SSSS"/>
    <property type="match status" value="1"/>
</dbReference>
<protein>
    <recommendedName>
        <fullName evidence="2">Putative regulatory protein FmdB zinc ribbon domain-containing protein</fullName>
    </recommendedName>
</protein>
<dbReference type="Pfam" id="PF09723">
    <property type="entry name" value="Zn_ribbon_8"/>
    <property type="match status" value="1"/>
</dbReference>
<accession>A0A6M3L004</accession>
<dbReference type="PANTHER" id="PTHR34404:SF2">
    <property type="entry name" value="CONSERVED SERINE RICH PROTEIN"/>
    <property type="match status" value="1"/>
</dbReference>
<evidence type="ECO:0000256" key="1">
    <source>
        <dbReference type="SAM" id="MobiDB-lite"/>
    </source>
</evidence>
<gene>
    <name evidence="3" type="ORF">MM415B02892_0005</name>
</gene>
<feature type="region of interest" description="Disordered" evidence="1">
    <location>
        <begin position="58"/>
        <end position="87"/>
    </location>
</feature>
<organism evidence="3">
    <name type="scientific">viral metagenome</name>
    <dbReference type="NCBI Taxonomy" id="1070528"/>
    <lineage>
        <taxon>unclassified sequences</taxon>
        <taxon>metagenomes</taxon>
        <taxon>organismal metagenomes</taxon>
    </lineage>
</organism>
<evidence type="ECO:0000313" key="3">
    <source>
        <dbReference type="EMBL" id="QJA87796.1"/>
    </source>
</evidence>
<proteinExistence type="predicted"/>
<sequence>MPIYVYECDSCTHKFEEKQAFKDDPLTICPECGGEIHRVIFAPNVHYKSAGFYTTEQRGLTGRKRKPKIKVGLTSDLPPEEREKHLG</sequence>
<name>A0A6M3L004_9ZZZZ</name>
<reference evidence="3" key="1">
    <citation type="submission" date="2020-03" db="EMBL/GenBank/DDBJ databases">
        <title>The deep terrestrial virosphere.</title>
        <authorList>
            <person name="Holmfeldt K."/>
            <person name="Nilsson E."/>
            <person name="Simone D."/>
            <person name="Lopez-Fernandez M."/>
            <person name="Wu X."/>
            <person name="de Brujin I."/>
            <person name="Lundin D."/>
            <person name="Andersson A."/>
            <person name="Bertilsson S."/>
            <person name="Dopson M."/>
        </authorList>
    </citation>
    <scope>NUCLEOTIDE SEQUENCE</scope>
    <source>
        <strain evidence="3">MM415B02892</strain>
    </source>
</reference>
<dbReference type="AlphaFoldDB" id="A0A6M3L004"/>
<dbReference type="NCBIfam" id="TIGR02605">
    <property type="entry name" value="CxxC_CxxC_SSSS"/>
    <property type="match status" value="1"/>
</dbReference>
<dbReference type="PANTHER" id="PTHR34404">
    <property type="entry name" value="REGULATORY PROTEIN, FMDB FAMILY"/>
    <property type="match status" value="1"/>
</dbReference>
<feature type="domain" description="Putative regulatory protein FmdB zinc ribbon" evidence="2">
    <location>
        <begin position="1"/>
        <end position="41"/>
    </location>
</feature>